<dbReference type="Proteomes" id="UP000654075">
    <property type="component" value="Unassembled WGS sequence"/>
</dbReference>
<dbReference type="PANTHER" id="PTHR28583">
    <property type="entry name" value="ACID AMIDASE"/>
    <property type="match status" value="1"/>
</dbReference>
<dbReference type="EMBL" id="CAJNNV010024375">
    <property type="protein sequence ID" value="CAE8609647.1"/>
    <property type="molecule type" value="Genomic_DNA"/>
</dbReference>
<protein>
    <submittedName>
        <fullName evidence="1">Uncharacterized protein</fullName>
    </submittedName>
</protein>
<evidence type="ECO:0000313" key="1">
    <source>
        <dbReference type="EMBL" id="CAE8609647.1"/>
    </source>
</evidence>
<dbReference type="AlphaFoldDB" id="A0A813F5D8"/>
<gene>
    <name evidence="1" type="ORF">PGLA1383_LOCUS27473</name>
</gene>
<comment type="caution">
    <text evidence="1">The sequence shown here is derived from an EMBL/GenBank/DDBJ whole genome shotgun (WGS) entry which is preliminary data.</text>
</comment>
<dbReference type="PANTHER" id="PTHR28583:SF4">
    <property type="entry name" value="N-ACYLETHANOLAMINE-HYDROLYZING ACID AMIDASE"/>
    <property type="match status" value="1"/>
</dbReference>
<name>A0A813F5D8_POLGL</name>
<organism evidence="1 2">
    <name type="scientific">Polarella glacialis</name>
    <name type="common">Dinoflagellate</name>
    <dbReference type="NCBI Taxonomy" id="89957"/>
    <lineage>
        <taxon>Eukaryota</taxon>
        <taxon>Sar</taxon>
        <taxon>Alveolata</taxon>
        <taxon>Dinophyceae</taxon>
        <taxon>Suessiales</taxon>
        <taxon>Suessiaceae</taxon>
        <taxon>Polarella</taxon>
    </lineage>
</organism>
<evidence type="ECO:0000313" key="2">
    <source>
        <dbReference type="Proteomes" id="UP000654075"/>
    </source>
</evidence>
<keyword evidence="2" id="KW-1185">Reference proteome</keyword>
<reference evidence="1" key="1">
    <citation type="submission" date="2021-02" db="EMBL/GenBank/DDBJ databases">
        <authorList>
            <person name="Dougan E. K."/>
            <person name="Rhodes N."/>
            <person name="Thang M."/>
            <person name="Chan C."/>
        </authorList>
    </citation>
    <scope>NUCLEOTIDE SEQUENCE</scope>
</reference>
<dbReference type="OrthoDB" id="313265at2759"/>
<accession>A0A813F5D8</accession>
<dbReference type="GO" id="GO:0016810">
    <property type="term" value="F:hydrolase activity, acting on carbon-nitrogen (but not peptide) bonds"/>
    <property type="evidence" value="ECO:0007669"/>
    <property type="project" value="TreeGrafter"/>
</dbReference>
<proteinExistence type="predicted"/>
<sequence length="357" mass="39233">MRGRVRNALQQVATTYNLGLVPKAAAAGVNLDDVLQNVTANMAKLFRNSADQAEEMEGLAVALGVPLLDVMRFNVFYELSGACTSMLANDYKHKDIVHGRNLDYGSAGLSDIVVNARFKKGAEVVFECTTFLGYVGCLTGMAPGRFSISLNQRDEKDEVGNIIGYKEWNNFMLAWQQGAQGYGFWIRQSRSQRLSWRDMVAAASSTLFTRAAYLAIGGTKLDEAVILERRTHAVQLARWMKASLRSEFPELAKVSYANDFDGKPFVFVCNSDMKHADEARDETAWKLLNALAPRGYGVKSVKGVMDFEGNSTLHQGLTVETTTFTSEMVAARGIYNTQAKCAVPQYSNIGSGLAPAR</sequence>